<dbReference type="AlphaFoldDB" id="A0A5B7YI76"/>
<reference evidence="2 3" key="1">
    <citation type="submission" date="2019-04" db="EMBL/GenBank/DDBJ databases">
        <title>Salinimonas iocasae sp. nov., a halophilic bacterium isolated from the outer tube casing of tubeworms in Okinawa Trough.</title>
        <authorList>
            <person name="Zhang H."/>
            <person name="Wang H."/>
            <person name="Li C."/>
        </authorList>
    </citation>
    <scope>NUCLEOTIDE SEQUENCE [LARGE SCALE GENOMIC DNA]</scope>
    <source>
        <strain evidence="2 3">KX18D6</strain>
    </source>
</reference>
<organism evidence="2 3">
    <name type="scientific">Salinimonas iocasae</name>
    <dbReference type="NCBI Taxonomy" id="2572577"/>
    <lineage>
        <taxon>Bacteria</taxon>
        <taxon>Pseudomonadati</taxon>
        <taxon>Pseudomonadota</taxon>
        <taxon>Gammaproteobacteria</taxon>
        <taxon>Alteromonadales</taxon>
        <taxon>Alteromonadaceae</taxon>
        <taxon>Alteromonas/Salinimonas group</taxon>
        <taxon>Salinimonas</taxon>
    </lineage>
</organism>
<protein>
    <submittedName>
        <fullName evidence="2">Uncharacterized protein</fullName>
    </submittedName>
</protein>
<keyword evidence="1" id="KW-1133">Transmembrane helix</keyword>
<feature type="transmembrane region" description="Helical" evidence="1">
    <location>
        <begin position="36"/>
        <end position="59"/>
    </location>
</feature>
<proteinExistence type="predicted"/>
<dbReference type="KEGG" id="salk:FBQ74_10590"/>
<keyword evidence="1" id="KW-0812">Transmembrane</keyword>
<dbReference type="Proteomes" id="UP000304912">
    <property type="component" value="Chromosome"/>
</dbReference>
<evidence type="ECO:0000256" key="1">
    <source>
        <dbReference type="SAM" id="Phobius"/>
    </source>
</evidence>
<keyword evidence="1" id="KW-0472">Membrane</keyword>
<name>A0A5B7YI76_9ALTE</name>
<dbReference type="EMBL" id="CP039852">
    <property type="protein sequence ID" value="QCZ95208.1"/>
    <property type="molecule type" value="Genomic_DNA"/>
</dbReference>
<gene>
    <name evidence="2" type="ORF">FBQ74_10590</name>
</gene>
<dbReference type="OrthoDB" id="9813518at2"/>
<evidence type="ECO:0000313" key="2">
    <source>
        <dbReference type="EMBL" id="QCZ95208.1"/>
    </source>
</evidence>
<evidence type="ECO:0000313" key="3">
    <source>
        <dbReference type="Proteomes" id="UP000304912"/>
    </source>
</evidence>
<sequence length="70" mass="7724">MGFSKNFVPVAQDYFHIAASGYTTLGAFSNSPIDNLAILVDLTSLTGFMMLTWSATYYYNIFSNSHTPNS</sequence>
<accession>A0A5B7YI76</accession>
<keyword evidence="3" id="KW-1185">Reference proteome</keyword>